<comment type="caution">
    <text evidence="1">The sequence shown here is derived from an EMBL/GenBank/DDBJ whole genome shotgun (WGS) entry which is preliminary data.</text>
</comment>
<evidence type="ECO:0000313" key="1">
    <source>
        <dbReference type="EMBL" id="KAI9911557.1"/>
    </source>
</evidence>
<sequence>MKSVDVVDMDAFEFAKDKILMGEECRSALITPELAKVTAYHEGGHALVAIKTPGAHPVYKATIIPRGQALGMVSQLPEDDQPRFRESKCWLDWMYVWEVVWPRN</sequence>
<keyword evidence="2" id="KW-1185">Reference proteome</keyword>
<gene>
    <name evidence="1" type="ORF">PsorP6_009707</name>
</gene>
<organism evidence="1 2">
    <name type="scientific">Peronosclerospora sorghi</name>
    <dbReference type="NCBI Taxonomy" id="230839"/>
    <lineage>
        <taxon>Eukaryota</taxon>
        <taxon>Sar</taxon>
        <taxon>Stramenopiles</taxon>
        <taxon>Oomycota</taxon>
        <taxon>Peronosporomycetes</taxon>
        <taxon>Peronosporales</taxon>
        <taxon>Peronosporaceae</taxon>
        <taxon>Peronosclerospora</taxon>
    </lineage>
</organism>
<name>A0ACC0VYH9_9STRA</name>
<proteinExistence type="predicted"/>
<protein>
    <submittedName>
        <fullName evidence="1">Uncharacterized protein</fullName>
    </submittedName>
</protein>
<accession>A0ACC0VYH9</accession>
<dbReference type="Proteomes" id="UP001163321">
    <property type="component" value="Chromosome 5"/>
</dbReference>
<evidence type="ECO:0000313" key="2">
    <source>
        <dbReference type="Proteomes" id="UP001163321"/>
    </source>
</evidence>
<reference evidence="1 2" key="1">
    <citation type="journal article" date="2022" name="bioRxiv">
        <title>The genome of the oomycete Peronosclerospora sorghi, a cosmopolitan pathogen of maize and sorghum, is inflated with dispersed pseudogenes.</title>
        <authorList>
            <person name="Fletcher K."/>
            <person name="Martin F."/>
            <person name="Isakeit T."/>
            <person name="Cavanaugh K."/>
            <person name="Magill C."/>
            <person name="Michelmore R."/>
        </authorList>
    </citation>
    <scope>NUCLEOTIDE SEQUENCE [LARGE SCALE GENOMIC DNA]</scope>
    <source>
        <strain evidence="1">P6</strain>
    </source>
</reference>
<dbReference type="EMBL" id="CM047584">
    <property type="protein sequence ID" value="KAI9911557.1"/>
    <property type="molecule type" value="Genomic_DNA"/>
</dbReference>